<evidence type="ECO:0000259" key="3">
    <source>
        <dbReference type="Pfam" id="PF05193"/>
    </source>
</evidence>
<dbReference type="Proteomes" id="UP000029995">
    <property type="component" value="Unassembled WGS sequence"/>
</dbReference>
<protein>
    <recommendedName>
        <fullName evidence="6">Zinc protease</fullName>
    </recommendedName>
</protein>
<dbReference type="InterPro" id="IPR050361">
    <property type="entry name" value="MPP/UQCRC_Complex"/>
</dbReference>
<dbReference type="InterPro" id="IPR011249">
    <property type="entry name" value="Metalloenz_LuxS/M16"/>
</dbReference>
<evidence type="ECO:0008006" key="6">
    <source>
        <dbReference type="Google" id="ProtNLM"/>
    </source>
</evidence>
<gene>
    <name evidence="4" type="ORF">P409_13890</name>
</gene>
<evidence type="ECO:0000313" key="5">
    <source>
        <dbReference type="Proteomes" id="UP000029995"/>
    </source>
</evidence>
<dbReference type="GO" id="GO:0046872">
    <property type="term" value="F:metal ion binding"/>
    <property type="evidence" value="ECO:0007669"/>
    <property type="project" value="InterPro"/>
</dbReference>
<proteinExistence type="predicted"/>
<dbReference type="OrthoDB" id="9811314at2"/>
<accession>A0A0A0D7J7</accession>
<feature type="signal peptide" evidence="1">
    <location>
        <begin position="1"/>
        <end position="26"/>
    </location>
</feature>
<dbReference type="AlphaFoldDB" id="A0A0A0D7J7"/>
<evidence type="ECO:0000259" key="2">
    <source>
        <dbReference type="Pfam" id="PF00675"/>
    </source>
</evidence>
<dbReference type="PANTHER" id="PTHR11851">
    <property type="entry name" value="METALLOPROTEASE"/>
    <property type="match status" value="1"/>
</dbReference>
<dbReference type="RefSeq" id="WP_034837451.1">
    <property type="nucleotide sequence ID" value="NZ_JANX01000148.1"/>
</dbReference>
<feature type="chain" id="PRO_5001961171" description="Zinc protease" evidence="1">
    <location>
        <begin position="27"/>
        <end position="439"/>
    </location>
</feature>
<feature type="domain" description="Peptidase M16 N-terminal" evidence="2">
    <location>
        <begin position="45"/>
        <end position="188"/>
    </location>
</feature>
<dbReference type="Gene3D" id="3.30.830.10">
    <property type="entry name" value="Metalloenzyme, LuxS/M16 peptidase-like"/>
    <property type="match status" value="2"/>
</dbReference>
<evidence type="ECO:0000256" key="1">
    <source>
        <dbReference type="SAM" id="SignalP"/>
    </source>
</evidence>
<organism evidence="4 5">
    <name type="scientific">Inquilinus limosus MP06</name>
    <dbReference type="NCBI Taxonomy" id="1398085"/>
    <lineage>
        <taxon>Bacteria</taxon>
        <taxon>Pseudomonadati</taxon>
        <taxon>Pseudomonadota</taxon>
        <taxon>Alphaproteobacteria</taxon>
        <taxon>Rhodospirillales</taxon>
        <taxon>Rhodospirillaceae</taxon>
        <taxon>Inquilinus</taxon>
    </lineage>
</organism>
<dbReference type="SUPFAM" id="SSF63411">
    <property type="entry name" value="LuxS/MPP-like metallohydrolase"/>
    <property type="match status" value="2"/>
</dbReference>
<name>A0A0A0D7J7_9PROT</name>
<dbReference type="Pfam" id="PF05193">
    <property type="entry name" value="Peptidase_M16_C"/>
    <property type="match status" value="1"/>
</dbReference>
<reference evidence="4 5" key="1">
    <citation type="submission" date="2014-01" db="EMBL/GenBank/DDBJ databases">
        <title>Genome sequence determination for a cystic fibrosis isolate, Inquilinus limosus.</title>
        <authorList>
            <person name="Pino M."/>
            <person name="Di Conza J."/>
            <person name="Gutkind G."/>
        </authorList>
    </citation>
    <scope>NUCLEOTIDE SEQUENCE [LARGE SCALE GENOMIC DNA]</scope>
    <source>
        <strain evidence="4 5">MP06</strain>
    </source>
</reference>
<feature type="domain" description="Peptidase M16 C-terminal" evidence="3">
    <location>
        <begin position="198"/>
        <end position="369"/>
    </location>
</feature>
<keyword evidence="1" id="KW-0732">Signal</keyword>
<dbReference type="Pfam" id="PF00675">
    <property type="entry name" value="Peptidase_M16"/>
    <property type="match status" value="1"/>
</dbReference>
<sequence>MNAMLSPLRAALAGAGLLLAAATLPAAATTIDRVVSPGGIEAWLVEDHTVPAVTVSFSFDGGAAQDPEGKAGLASLLSEMLTEGAGPYDAPGFKAALADRSIQLGFSTSQDYNGGRLKTLTTERDAAFELLRLALAEPKLAQGDLDRIKAGRLAELNFQENDPGTIADDRWSAAAFPGHPYGRPSIGTKESVAAIGTADLQELRRRMFARDGLRLAVVGDIDAATLGPALDRVFGGLPAKGELIPVPDIVPAATGTATVPMAVSQASIQLGFPSPRRDDPDYFPAIVMNHILGGSTFTSRLYRAVREQRGLAYSVDSNTLQFQHAGLLLITAGTRADKAGESLSVIQDEIARLAKDGPTDQEVAEAKSYLVGSYPLGFASHDALASYVLSLQLAGRGRDFIDKYPGLIEAVTPAQVKAVAARVLQVKDPTAVVAGTPAS</sequence>
<evidence type="ECO:0000313" key="4">
    <source>
        <dbReference type="EMBL" id="KGM33793.1"/>
    </source>
</evidence>
<dbReference type="InterPro" id="IPR007863">
    <property type="entry name" value="Peptidase_M16_C"/>
</dbReference>
<comment type="caution">
    <text evidence="4">The sequence shown here is derived from an EMBL/GenBank/DDBJ whole genome shotgun (WGS) entry which is preliminary data.</text>
</comment>
<dbReference type="PANTHER" id="PTHR11851:SF224">
    <property type="entry name" value="PROCESSING PROTEASE"/>
    <property type="match status" value="1"/>
</dbReference>
<dbReference type="EMBL" id="JANX01000148">
    <property type="protein sequence ID" value="KGM33793.1"/>
    <property type="molecule type" value="Genomic_DNA"/>
</dbReference>
<dbReference type="InterPro" id="IPR011765">
    <property type="entry name" value="Pept_M16_N"/>
</dbReference>